<evidence type="ECO:0000259" key="5">
    <source>
        <dbReference type="PROSITE" id="PS51425"/>
    </source>
</evidence>
<evidence type="ECO:0000313" key="7">
    <source>
        <dbReference type="Proteomes" id="UP000472268"/>
    </source>
</evidence>
<feature type="region of interest" description="Disordered" evidence="4">
    <location>
        <begin position="1"/>
        <end position="45"/>
    </location>
</feature>
<dbReference type="InterPro" id="IPR020839">
    <property type="entry name" value="SCD"/>
</dbReference>
<sequence length="1309" mass="147408">MSGRSGGEEVSPVPGGDGGGRNSVPVQEGRTGSRDVRGTGCRRRGRSTCRRFRNEAGQFISMTQRAPSEGQGACRRGQLRRRDRKRKVTVTTEATLFEMVALGKHCVQMAVEEWVRSYERDRELALLDLISFFVQCCGCEGIVTAELYRSIPDSSVVHKMTEKFDQETGLYYKKFLAYPWILTILWPEKLQNDFYPIVGPGPFWKRFRVNFCEFTELLVQQTHSSVLCDGHLMDTVICMLSSLTSSAVHSLRHTSSLAAMKLLTALAGVKQGTCTSKYRGQRLCELQSVSRVKGRHKHSVELLDQPTQQNRPLTIDNIIRALFKRTFVPRYRDVSSDIRVICVTELGCWIKLYPDHFLDDNYLKYIGWMLYDKDASVRMQCILALKALYEKRESAMKLRVFFHKFKKRILSMTQDRQPEIRSECMQLLRLVSEHYVGVFSSLEYVFLFQFVYSAYRPLATAAGELICKRLLAPPPQEGLAAQNPPDEFERNLQNMKTLIDFYLQGEFHRHIPYLVDGLWDAAPTLVRNWECMTSLLLRPRGRRQGLTSQQEQVLIEILVAAVRQAAEGCPPTGRELSKKAARDMDRTRRWREHANMSRHFVKVLPQLLSKVPSREGHEAGTREAVGAQGQAGGCRSEGRPGRRPSPLLCGQFAADKEKVTPLLQIPRYCNLDVYDRDGLGSYLDSALLELDCLVQRHSDMAVLEACARAYGAYCDEGGSAHRQATPACSRLVDMLVDALTPLLDVFIQHEKQGQVLGHHEMGRMCSMLRRLVAFYSTHDLSSWNLYEKMDSLLTLQGHQGSLPTEVVHCALQGTYYALLWQIAAATDRLPPQAALLDLRRRLMKFCVACRVYLSHQSKVLSGKAFILLCDLLLILSHQGPEDDAGLGLLFFVPDQLLQARLLAFLREHVFLEESGPEGLPPRGRRGGRVGVGVGSCILTRLSSGLTRSQKGRGRAEQVIRTRRPRDPVALRVCAVGLTCPVVVLTHDRPQHDAWTLKHPGSDSLPCPRLPHGHLPSKGAAGRPGRRRAVSPGPSRVYKEEDSEELHELFHRRNMLAVFCKLVVYNVLDMSAAAEVYQFYLKHYHHFGDILKETMTRTRQNDRLRNALSLLLCLQQLFQKHMDTCGLSYDPIGFICGPFYSIRLLARRFALTLGFDCAPEAAHLIHRRGLAYAFSEAPVAEEEEGDRQRFPNLSFLLLLAEFSCKIPLAERGAALAHFQDSIPEGMPRFGDGDMNPLLVYRKSLTKTDDAAQGEEEPAAANPFDAICKESKRQQELPVATCSTWTPDTLASSAAGDPEPRTSSSSPNSKR</sequence>
<dbReference type="InterPro" id="IPR011989">
    <property type="entry name" value="ARM-like"/>
</dbReference>
<evidence type="ECO:0000256" key="3">
    <source>
        <dbReference type="RuleBase" id="RU369063"/>
    </source>
</evidence>
<keyword evidence="7" id="KW-1185">Reference proteome</keyword>
<feature type="region of interest" description="Disordered" evidence="4">
    <location>
        <begin position="999"/>
        <end position="1038"/>
    </location>
</feature>
<evidence type="ECO:0000256" key="1">
    <source>
        <dbReference type="ARBA" id="ARBA00005486"/>
    </source>
</evidence>
<keyword evidence="3" id="KW-0132">Cell division</keyword>
<dbReference type="GO" id="GO:0051301">
    <property type="term" value="P:cell division"/>
    <property type="evidence" value="ECO:0007669"/>
    <property type="project" value="UniProtKB-UniRule"/>
</dbReference>
<dbReference type="PANTHER" id="PTHR11199:SF2">
    <property type="entry name" value="COHESIN SUBUNIT SA"/>
    <property type="match status" value="1"/>
</dbReference>
<keyword evidence="3" id="KW-0131">Cell cycle</keyword>
<dbReference type="InterPro" id="IPR013721">
    <property type="entry name" value="STAG"/>
</dbReference>
<dbReference type="GO" id="GO:0007059">
    <property type="term" value="P:chromosome segregation"/>
    <property type="evidence" value="ECO:0007669"/>
    <property type="project" value="UniProtKB-KW"/>
</dbReference>
<dbReference type="GO" id="GO:0005634">
    <property type="term" value="C:nucleus"/>
    <property type="evidence" value="ECO:0007669"/>
    <property type="project" value="UniProtKB-SubCell"/>
</dbReference>
<feature type="domain" description="SCD" evidence="5">
    <location>
        <begin position="327"/>
        <end position="412"/>
    </location>
</feature>
<dbReference type="OMA" id="VHQTHSS"/>
<reference evidence="6" key="1">
    <citation type="submission" date="2025-08" db="UniProtKB">
        <authorList>
            <consortium name="Ensembl"/>
        </authorList>
    </citation>
    <scope>IDENTIFICATION</scope>
</reference>
<evidence type="ECO:0000256" key="4">
    <source>
        <dbReference type="SAM" id="MobiDB-lite"/>
    </source>
</evidence>
<dbReference type="GO" id="GO:0000775">
    <property type="term" value="C:chromosome, centromeric region"/>
    <property type="evidence" value="ECO:0007669"/>
    <property type="project" value="UniProtKB-SubCell"/>
</dbReference>
<feature type="compositionally biased region" description="Polar residues" evidence="4">
    <location>
        <begin position="1279"/>
        <end position="1290"/>
    </location>
</feature>
<reference evidence="6" key="2">
    <citation type="submission" date="2025-09" db="UniProtKB">
        <authorList>
            <consortium name="Ensembl"/>
        </authorList>
    </citation>
    <scope>IDENTIFICATION</scope>
</reference>
<dbReference type="InterPro" id="IPR039662">
    <property type="entry name" value="Cohesin_Scc3/SA"/>
</dbReference>
<dbReference type="Proteomes" id="UP000472268">
    <property type="component" value="Unplaced"/>
</dbReference>
<organism evidence="6 7">
    <name type="scientific">Suricata suricatta</name>
    <name type="common">Meerkat</name>
    <dbReference type="NCBI Taxonomy" id="37032"/>
    <lineage>
        <taxon>Eukaryota</taxon>
        <taxon>Metazoa</taxon>
        <taxon>Chordata</taxon>
        <taxon>Craniata</taxon>
        <taxon>Vertebrata</taxon>
        <taxon>Euteleostomi</taxon>
        <taxon>Mammalia</taxon>
        <taxon>Eutheria</taxon>
        <taxon>Laurasiatheria</taxon>
        <taxon>Carnivora</taxon>
        <taxon>Feliformia</taxon>
        <taxon>Herpestidae</taxon>
        <taxon>Suricata</taxon>
    </lineage>
</organism>
<dbReference type="GO" id="GO:0003682">
    <property type="term" value="F:chromatin binding"/>
    <property type="evidence" value="ECO:0007669"/>
    <property type="project" value="TreeGrafter"/>
</dbReference>
<evidence type="ECO:0000313" key="6">
    <source>
        <dbReference type="Ensembl" id="ENSSSUP00005036265.1"/>
    </source>
</evidence>
<dbReference type="Pfam" id="PF08514">
    <property type="entry name" value="STAG"/>
    <property type="match status" value="1"/>
</dbReference>
<comment type="function">
    <text evidence="3">Component of cohesin complex, a complex required for the cohesion of sister chromatids after DNA replication. The cohesin complex apparently forms a large proteinaceous ring within which sister chromatids can be trapped. At anaphase, the complex is cleaved and dissociates from chromatin, allowing sister chromatids to segregate.</text>
</comment>
<dbReference type="PANTHER" id="PTHR11199">
    <property type="entry name" value="STROMAL ANTIGEN"/>
    <property type="match status" value="1"/>
</dbReference>
<dbReference type="Ensembl" id="ENSSSUT00005041292.1">
    <property type="protein sequence ID" value="ENSSSUP00005036265.1"/>
    <property type="gene ID" value="ENSSSUG00005023155.1"/>
</dbReference>
<keyword evidence="2 3" id="KW-0159">Chromosome partition</keyword>
<keyword evidence="3" id="KW-0158">Chromosome</keyword>
<dbReference type="Pfam" id="PF21581">
    <property type="entry name" value="SCD"/>
    <property type="match status" value="1"/>
</dbReference>
<comment type="subcellular location">
    <subcellularLocation>
        <location evidence="3">Nucleus</location>
    </subcellularLocation>
    <subcellularLocation>
        <location evidence="3">Chromosome</location>
    </subcellularLocation>
    <subcellularLocation>
        <location evidence="3">Chromosome</location>
        <location evidence="3">Centromere</location>
    </subcellularLocation>
</comment>
<dbReference type="Pfam" id="PF24571">
    <property type="entry name" value="HEAT_SCC3-SA"/>
    <property type="match status" value="2"/>
</dbReference>
<dbReference type="GO" id="GO:0000785">
    <property type="term" value="C:chromatin"/>
    <property type="evidence" value="ECO:0007669"/>
    <property type="project" value="UniProtKB-UniRule"/>
</dbReference>
<accession>A0A673VSD7</accession>
<feature type="compositionally biased region" description="Polar residues" evidence="4">
    <location>
        <begin position="1299"/>
        <end position="1309"/>
    </location>
</feature>
<dbReference type="InterPro" id="IPR056396">
    <property type="entry name" value="HEAT_SCC3-SA"/>
</dbReference>
<proteinExistence type="inferred from homology"/>
<dbReference type="InterPro" id="IPR016024">
    <property type="entry name" value="ARM-type_fold"/>
</dbReference>
<gene>
    <name evidence="6" type="primary">LOC115284284</name>
</gene>
<comment type="subunit">
    <text evidence="3">Part of the cohesin complex which is composed of a heterodimer between a SMC1 protein (SMC1A or SMC1B) and SMC3, which are attached via their hinge domain, and RAD21 which link them at their heads, and one STAG protein.</text>
</comment>
<dbReference type="GO" id="GO:0007062">
    <property type="term" value="P:sister chromatid cohesion"/>
    <property type="evidence" value="ECO:0007669"/>
    <property type="project" value="UniProtKB-UniRule"/>
</dbReference>
<evidence type="ECO:0000256" key="2">
    <source>
        <dbReference type="ARBA" id="ARBA00022829"/>
    </source>
</evidence>
<dbReference type="Gene3D" id="1.25.10.10">
    <property type="entry name" value="Leucine-rich Repeat Variant"/>
    <property type="match status" value="1"/>
</dbReference>
<feature type="region of interest" description="Disordered" evidence="4">
    <location>
        <begin position="620"/>
        <end position="643"/>
    </location>
</feature>
<name>A0A673VSD7_SURSU</name>
<dbReference type="SUPFAM" id="SSF48371">
    <property type="entry name" value="ARM repeat"/>
    <property type="match status" value="1"/>
</dbReference>
<dbReference type="GO" id="GO:0008278">
    <property type="term" value="C:cohesin complex"/>
    <property type="evidence" value="ECO:0007669"/>
    <property type="project" value="UniProtKB-UniRule"/>
</dbReference>
<comment type="similarity">
    <text evidence="1 3">Belongs to the SCC3 family.</text>
</comment>
<feature type="region of interest" description="Disordered" evidence="4">
    <location>
        <begin position="1276"/>
        <end position="1309"/>
    </location>
</feature>
<protein>
    <recommendedName>
        <fullName evidence="3">Cohesin subunit SA</fullName>
    </recommendedName>
    <alternativeName>
        <fullName evidence="3">SCC3 homolog</fullName>
    </alternativeName>
    <alternativeName>
        <fullName evidence="3">Stromal antigen</fullName>
    </alternativeName>
</protein>
<keyword evidence="3" id="KW-0539">Nucleus</keyword>
<dbReference type="PROSITE" id="PS51425">
    <property type="entry name" value="SCD"/>
    <property type="match status" value="1"/>
</dbReference>